<evidence type="ECO:0000256" key="1">
    <source>
        <dbReference type="ARBA" id="ARBA00006010"/>
    </source>
</evidence>
<gene>
    <name evidence="5" type="ORF">V5N11_000432</name>
</gene>
<reference evidence="5 6" key="1">
    <citation type="submission" date="2024-04" db="EMBL/GenBank/DDBJ databases">
        <title>Genome assembly C_amara_ONT_v2.</title>
        <authorList>
            <person name="Yant L."/>
            <person name="Moore C."/>
            <person name="Slenker M."/>
        </authorList>
    </citation>
    <scope>NUCLEOTIDE SEQUENCE [LARGE SCALE GENOMIC DNA]</scope>
    <source>
        <tissue evidence="5">Leaf</tissue>
    </source>
</reference>
<feature type="signal peptide" evidence="4">
    <location>
        <begin position="1"/>
        <end position="25"/>
    </location>
</feature>
<evidence type="ECO:0000256" key="3">
    <source>
        <dbReference type="SAM" id="MobiDB-lite"/>
    </source>
</evidence>
<evidence type="ECO:0000313" key="6">
    <source>
        <dbReference type="Proteomes" id="UP001558713"/>
    </source>
</evidence>
<organism evidence="5 6">
    <name type="scientific">Cardamine amara subsp. amara</name>
    <dbReference type="NCBI Taxonomy" id="228776"/>
    <lineage>
        <taxon>Eukaryota</taxon>
        <taxon>Viridiplantae</taxon>
        <taxon>Streptophyta</taxon>
        <taxon>Embryophyta</taxon>
        <taxon>Tracheophyta</taxon>
        <taxon>Spermatophyta</taxon>
        <taxon>Magnoliopsida</taxon>
        <taxon>eudicotyledons</taxon>
        <taxon>Gunneridae</taxon>
        <taxon>Pentapetalae</taxon>
        <taxon>rosids</taxon>
        <taxon>malvids</taxon>
        <taxon>Brassicales</taxon>
        <taxon>Brassicaceae</taxon>
        <taxon>Cardamineae</taxon>
        <taxon>Cardamine</taxon>
    </lineage>
</organism>
<proteinExistence type="inferred from homology"/>
<protein>
    <submittedName>
        <fullName evidence="5">Stigma-specific STIG1-like protein 4</fullName>
    </submittedName>
</protein>
<keyword evidence="2 4" id="KW-0732">Signal</keyword>
<comment type="similarity">
    <text evidence="1">Belongs to the STIG1 family.</text>
</comment>
<feature type="chain" id="PRO_5044876089" evidence="4">
    <location>
        <begin position="26"/>
        <end position="177"/>
    </location>
</feature>
<evidence type="ECO:0000256" key="4">
    <source>
        <dbReference type="SAM" id="SignalP"/>
    </source>
</evidence>
<dbReference type="Pfam" id="PF04885">
    <property type="entry name" value="Stig1"/>
    <property type="match status" value="1"/>
</dbReference>
<dbReference type="InterPro" id="IPR006969">
    <property type="entry name" value="Stig-like"/>
</dbReference>
<accession>A0ABD1AZR9</accession>
<feature type="compositionally biased region" description="Basic residues" evidence="3">
    <location>
        <begin position="148"/>
        <end position="159"/>
    </location>
</feature>
<sequence>MITIKLLLCALIFFLLNSLIHQVLGHNNQLNTTSSWLKDHTKSVTTTNHWGNNKPKPPMCKPWICKRSGPPMARMRCCRNQCVDVLSDPNHCRFCFRRCRFGLSCCDGGCVDTNNDPSNCGQCGNKCESGASCEFGLCGYAAPSSDPRKRHRHHKHKPRPPPSPDSKRNDDRDDNES</sequence>
<dbReference type="AlphaFoldDB" id="A0ABD1AZR9"/>
<dbReference type="Proteomes" id="UP001558713">
    <property type="component" value="Unassembled WGS sequence"/>
</dbReference>
<dbReference type="EMBL" id="JBANAX010000434">
    <property type="protein sequence ID" value="KAL1208944.1"/>
    <property type="molecule type" value="Genomic_DNA"/>
</dbReference>
<keyword evidence="6" id="KW-1185">Reference proteome</keyword>
<evidence type="ECO:0000313" key="5">
    <source>
        <dbReference type="EMBL" id="KAL1208944.1"/>
    </source>
</evidence>
<name>A0ABD1AZR9_CARAN</name>
<dbReference type="PANTHER" id="PTHR33227">
    <property type="entry name" value="STIGMA-SPECIFIC STIG1-LIKE PROTEIN 3"/>
    <property type="match status" value="1"/>
</dbReference>
<feature type="region of interest" description="Disordered" evidence="3">
    <location>
        <begin position="144"/>
        <end position="177"/>
    </location>
</feature>
<evidence type="ECO:0000256" key="2">
    <source>
        <dbReference type="ARBA" id="ARBA00022729"/>
    </source>
</evidence>
<dbReference type="PANTHER" id="PTHR33227:SF48">
    <property type="entry name" value="STIGMA-SPECIFIC STIG1-LIKE PROTEIN 4"/>
    <property type="match status" value="1"/>
</dbReference>
<comment type="caution">
    <text evidence="5">The sequence shown here is derived from an EMBL/GenBank/DDBJ whole genome shotgun (WGS) entry which is preliminary data.</text>
</comment>